<dbReference type="Pfam" id="PF00582">
    <property type="entry name" value="Usp"/>
    <property type="match status" value="1"/>
</dbReference>
<dbReference type="InterPro" id="IPR051348">
    <property type="entry name" value="U-box_ubiquitin_ligases"/>
</dbReference>
<dbReference type="Gene3D" id="3.40.50.620">
    <property type="entry name" value="HUPs"/>
    <property type="match status" value="1"/>
</dbReference>
<evidence type="ECO:0000313" key="13">
    <source>
        <dbReference type="Proteomes" id="UP000636800"/>
    </source>
</evidence>
<feature type="compositionally biased region" description="Basic and acidic residues" evidence="10">
    <location>
        <begin position="813"/>
        <end position="822"/>
    </location>
</feature>
<evidence type="ECO:0000256" key="7">
    <source>
        <dbReference type="ARBA" id="ARBA00022840"/>
    </source>
</evidence>
<feature type="coiled-coil region" evidence="9">
    <location>
        <begin position="349"/>
        <end position="454"/>
    </location>
</feature>
<evidence type="ECO:0000259" key="11">
    <source>
        <dbReference type="PROSITE" id="PS50011"/>
    </source>
</evidence>
<keyword evidence="4" id="KW-0808">Transferase</keyword>
<keyword evidence="8 9" id="KW-0175">Coiled coil</keyword>
<evidence type="ECO:0000256" key="8">
    <source>
        <dbReference type="ARBA" id="ARBA00023054"/>
    </source>
</evidence>
<accession>A0A835S2D6</accession>
<evidence type="ECO:0000313" key="12">
    <source>
        <dbReference type="EMBL" id="KAG0495857.1"/>
    </source>
</evidence>
<proteinExistence type="predicted"/>
<comment type="caution">
    <text evidence="12">The sequence shown here is derived from an EMBL/GenBank/DDBJ whole genome shotgun (WGS) entry which is preliminary data.</text>
</comment>
<dbReference type="InterPro" id="IPR008271">
    <property type="entry name" value="Ser/Thr_kinase_AS"/>
</dbReference>
<keyword evidence="13" id="KW-1185">Reference proteome</keyword>
<reference evidence="12 13" key="1">
    <citation type="journal article" date="2020" name="Nat. Food">
        <title>A phased Vanilla planifolia genome enables genetic improvement of flavour and production.</title>
        <authorList>
            <person name="Hasing T."/>
            <person name="Tang H."/>
            <person name="Brym M."/>
            <person name="Khazi F."/>
            <person name="Huang T."/>
            <person name="Chambers A.H."/>
        </authorList>
    </citation>
    <scope>NUCLEOTIDE SEQUENCE [LARGE SCALE GENOMIC DNA]</scope>
    <source>
        <tissue evidence="12">Leaf</tissue>
    </source>
</reference>
<dbReference type="Gene3D" id="1.10.510.10">
    <property type="entry name" value="Transferase(Phosphotransferase) domain 1"/>
    <property type="match status" value="1"/>
</dbReference>
<feature type="compositionally biased region" description="Basic and acidic residues" evidence="10">
    <location>
        <begin position="251"/>
        <end position="261"/>
    </location>
</feature>
<sequence length="822" mass="90727">MFANSTFFITEDAAVPRSKPRPKAPEKKPESGVEPAASSTSSRRSHSMDDVGRRPPAGSGMTAVAIDRDKNSQQAVRWAVDHLVSSPVVCLLHVRSKSSQTEAGQEITGEQAEAELNQLFIPYRGFCARKGVQLEEVILEGADIAKAIADYLYANSIQNIVVGASNRSIMKKLKNPDVPTCLTKYAPEFCMVYAISKGKPTIIRSVKNLAPAIAIPPQQLSVSGTPPLLSDQEDLVRARVGWRSSAPQTPLHERLQRRSMDRLPGYLKQPSRDGPLSAAQSAPNNMFIANLESSNRPRRSADFSSSFSEDSDLQGGLSFQSMDFGDSLELSSSSPESPRSSPSSFSCAHRELEDEMRRLRLELKQTMEMYSNACKEAITAKQKAMELQQWKMVEAQKFEELRNAEEAALAMAKMEKAKCRAALEAAEAAQRIAKLEAQKRIDAEMKASREAEERRKALDVLAQTDTCYRKYSIEEIESATNNFSPENKIGEGGYGPVYKAFLDHTPVAIKVLRPDAAQGRKQFQQEVEILSSIRHPNMVLLLGACPEYGCLVYEFMDNGSLDDRLFRRGNSPTIPWTARFRIAAEIATALLFLHQAKPEPMVHRDLKPGNILLDRNYVSKIGDVGLARLVPPSVANSVTQYHMTSAAGTFCYIDPEYQQTGMLGVKSDMYSLGIMLLQIITARPPMGLAHNVEKAIEKGVFEDLLDPTVTDWPVQEALAFAKISLKCAELRKKDRPDLGSVVLPELNRLRMIGHEHEAGNQYDGGASRSGSRFGTPPRPHSYNGFHPGPRSLVQEKFASNPTVPPWCTSAGDGDAKARSEQE</sequence>
<evidence type="ECO:0000256" key="6">
    <source>
        <dbReference type="ARBA" id="ARBA00022786"/>
    </source>
</evidence>
<feature type="region of interest" description="Disordered" evidence="10">
    <location>
        <begin position="756"/>
        <end position="822"/>
    </location>
</feature>
<feature type="domain" description="Protein kinase" evidence="11">
    <location>
        <begin position="483"/>
        <end position="746"/>
    </location>
</feature>
<feature type="compositionally biased region" description="Low complexity" evidence="10">
    <location>
        <begin position="327"/>
        <end position="346"/>
    </location>
</feature>
<dbReference type="InterPro" id="IPR000719">
    <property type="entry name" value="Prot_kinase_dom"/>
</dbReference>
<dbReference type="InterPro" id="IPR011009">
    <property type="entry name" value="Kinase-like_dom_sf"/>
</dbReference>
<evidence type="ECO:0000256" key="3">
    <source>
        <dbReference type="ARBA" id="ARBA00012483"/>
    </source>
</evidence>
<dbReference type="CDD" id="cd01989">
    <property type="entry name" value="USP_STK_Ubox_N"/>
    <property type="match status" value="1"/>
</dbReference>
<dbReference type="GO" id="GO:0005524">
    <property type="term" value="F:ATP binding"/>
    <property type="evidence" value="ECO:0007669"/>
    <property type="project" value="UniProtKB-KW"/>
</dbReference>
<feature type="region of interest" description="Disordered" evidence="10">
    <location>
        <begin position="246"/>
        <end position="349"/>
    </location>
</feature>
<dbReference type="EC" id="2.3.2.27" evidence="3"/>
<dbReference type="PROSITE" id="PS00108">
    <property type="entry name" value="PROTEIN_KINASE_ST"/>
    <property type="match status" value="1"/>
</dbReference>
<dbReference type="SUPFAM" id="SSF52402">
    <property type="entry name" value="Adenine nucleotide alpha hydrolases-like"/>
    <property type="match status" value="1"/>
</dbReference>
<comment type="catalytic activity">
    <reaction evidence="1">
        <text>S-ubiquitinyl-[E2 ubiquitin-conjugating enzyme]-L-cysteine + [acceptor protein]-L-lysine = [E2 ubiquitin-conjugating enzyme]-L-cysteine + N(6)-ubiquitinyl-[acceptor protein]-L-lysine.</text>
        <dbReference type="EC" id="2.3.2.27"/>
    </reaction>
</comment>
<keyword evidence="6" id="KW-0833">Ubl conjugation pathway</keyword>
<comment type="pathway">
    <text evidence="2">Protein modification; protein ubiquitination.</text>
</comment>
<evidence type="ECO:0000256" key="4">
    <source>
        <dbReference type="ARBA" id="ARBA00022679"/>
    </source>
</evidence>
<keyword evidence="7" id="KW-0067">ATP-binding</keyword>
<dbReference type="GO" id="GO:0061630">
    <property type="term" value="F:ubiquitin protein ligase activity"/>
    <property type="evidence" value="ECO:0007669"/>
    <property type="project" value="UniProtKB-EC"/>
</dbReference>
<dbReference type="Gene3D" id="3.30.200.20">
    <property type="entry name" value="Phosphorylase Kinase, domain 1"/>
    <property type="match status" value="1"/>
</dbReference>
<dbReference type="PANTHER" id="PTHR45647:SF93">
    <property type="entry name" value="KINASE WITH ADENINE NUCLEOTIDE ALPHA HYDROLASES-LIKE DOMAIN-CONTAINING PROTEIN"/>
    <property type="match status" value="1"/>
</dbReference>
<dbReference type="OrthoDB" id="1926221at2759"/>
<protein>
    <recommendedName>
        <fullName evidence="3">RING-type E3 ubiquitin transferase</fullName>
        <ecNumber evidence="3">2.3.2.27</ecNumber>
    </recommendedName>
</protein>
<keyword evidence="5" id="KW-0547">Nucleotide-binding</keyword>
<name>A0A835S2D6_VANPL</name>
<dbReference type="PROSITE" id="PS50011">
    <property type="entry name" value="PROTEIN_KINASE_DOM"/>
    <property type="match status" value="1"/>
</dbReference>
<evidence type="ECO:0000256" key="9">
    <source>
        <dbReference type="SAM" id="Coils"/>
    </source>
</evidence>
<dbReference type="SMART" id="SM00220">
    <property type="entry name" value="S_TKc"/>
    <property type="match status" value="1"/>
</dbReference>
<dbReference type="GO" id="GO:0004672">
    <property type="term" value="F:protein kinase activity"/>
    <property type="evidence" value="ECO:0007669"/>
    <property type="project" value="InterPro"/>
</dbReference>
<dbReference type="FunFam" id="1.10.510.10:FF:000498">
    <property type="entry name" value="U-box domain-containing protein 51"/>
    <property type="match status" value="1"/>
</dbReference>
<dbReference type="InterPro" id="IPR006016">
    <property type="entry name" value="UspA"/>
</dbReference>
<dbReference type="Pfam" id="PF00069">
    <property type="entry name" value="Pkinase"/>
    <property type="match status" value="1"/>
</dbReference>
<dbReference type="PANTHER" id="PTHR45647">
    <property type="entry name" value="OS02G0152300 PROTEIN"/>
    <property type="match status" value="1"/>
</dbReference>
<organism evidence="12 13">
    <name type="scientific">Vanilla planifolia</name>
    <name type="common">Vanilla</name>
    <dbReference type="NCBI Taxonomy" id="51239"/>
    <lineage>
        <taxon>Eukaryota</taxon>
        <taxon>Viridiplantae</taxon>
        <taxon>Streptophyta</taxon>
        <taxon>Embryophyta</taxon>
        <taxon>Tracheophyta</taxon>
        <taxon>Spermatophyta</taxon>
        <taxon>Magnoliopsida</taxon>
        <taxon>Liliopsida</taxon>
        <taxon>Asparagales</taxon>
        <taxon>Orchidaceae</taxon>
        <taxon>Vanilloideae</taxon>
        <taxon>Vanilleae</taxon>
        <taxon>Vanilla</taxon>
    </lineage>
</organism>
<evidence type="ECO:0000256" key="1">
    <source>
        <dbReference type="ARBA" id="ARBA00000900"/>
    </source>
</evidence>
<dbReference type="FunFam" id="3.30.200.20:FF:000162">
    <property type="entry name" value="Adenine nucleotide alpha hydrolase-like domain kinase"/>
    <property type="match status" value="1"/>
</dbReference>
<dbReference type="SUPFAM" id="SSF56112">
    <property type="entry name" value="Protein kinase-like (PK-like)"/>
    <property type="match status" value="1"/>
</dbReference>
<dbReference type="Proteomes" id="UP000636800">
    <property type="component" value="Chromosome 1"/>
</dbReference>
<evidence type="ECO:0000256" key="10">
    <source>
        <dbReference type="SAM" id="MobiDB-lite"/>
    </source>
</evidence>
<gene>
    <name evidence="12" type="ORF">HPP92_000548</name>
</gene>
<dbReference type="InterPro" id="IPR014729">
    <property type="entry name" value="Rossmann-like_a/b/a_fold"/>
</dbReference>
<evidence type="ECO:0000256" key="2">
    <source>
        <dbReference type="ARBA" id="ARBA00004906"/>
    </source>
</evidence>
<feature type="region of interest" description="Disordered" evidence="10">
    <location>
        <begin position="1"/>
        <end position="61"/>
    </location>
</feature>
<dbReference type="EMBL" id="JADCNL010000001">
    <property type="protein sequence ID" value="KAG0495857.1"/>
    <property type="molecule type" value="Genomic_DNA"/>
</dbReference>
<evidence type="ECO:0000256" key="5">
    <source>
        <dbReference type="ARBA" id="ARBA00022741"/>
    </source>
</evidence>
<dbReference type="AlphaFoldDB" id="A0A835S2D6"/>